<organism evidence="1 2">
    <name type="scientific">Trichinella spiralis</name>
    <name type="common">Trichina worm</name>
    <dbReference type="NCBI Taxonomy" id="6334"/>
    <lineage>
        <taxon>Eukaryota</taxon>
        <taxon>Metazoa</taxon>
        <taxon>Ecdysozoa</taxon>
        <taxon>Nematoda</taxon>
        <taxon>Enoplea</taxon>
        <taxon>Dorylaimia</taxon>
        <taxon>Trichinellida</taxon>
        <taxon>Trichinellidae</taxon>
        <taxon>Trichinella</taxon>
    </lineage>
</organism>
<keyword evidence="2" id="KW-1185">Reference proteome</keyword>
<accession>A0A0V1BD74</accession>
<name>A0A0V1BD74_TRISP</name>
<dbReference type="EMBL" id="JYDH01000058">
    <property type="protein sequence ID" value="KRY35044.1"/>
    <property type="molecule type" value="Genomic_DNA"/>
</dbReference>
<reference evidence="1 2" key="1">
    <citation type="submission" date="2015-01" db="EMBL/GenBank/DDBJ databases">
        <title>Evolution of Trichinella species and genotypes.</title>
        <authorList>
            <person name="Korhonen P.K."/>
            <person name="Edoardo P."/>
            <person name="Giuseppe L.R."/>
            <person name="Gasser R.B."/>
        </authorList>
    </citation>
    <scope>NUCLEOTIDE SEQUENCE [LARGE SCALE GENOMIC DNA]</scope>
    <source>
        <strain evidence="1">ISS3</strain>
    </source>
</reference>
<dbReference type="AlphaFoldDB" id="A0A0V1BD74"/>
<dbReference type="Proteomes" id="UP000054776">
    <property type="component" value="Unassembled WGS sequence"/>
</dbReference>
<proteinExistence type="predicted"/>
<sequence>MVLSASSKRQLRSEQTSTCLPEFSCKFLIVDWTYPGSVTVELAQFFNLHFTFAHGVEFPCHF</sequence>
<evidence type="ECO:0000313" key="2">
    <source>
        <dbReference type="Proteomes" id="UP000054776"/>
    </source>
</evidence>
<comment type="caution">
    <text evidence="1">The sequence shown here is derived from an EMBL/GenBank/DDBJ whole genome shotgun (WGS) entry which is preliminary data.</text>
</comment>
<evidence type="ECO:0000313" key="1">
    <source>
        <dbReference type="EMBL" id="KRY35044.1"/>
    </source>
</evidence>
<dbReference type="InParanoid" id="A0A0V1BD74"/>
<gene>
    <name evidence="1" type="ORF">T01_7717</name>
</gene>
<protein>
    <submittedName>
        <fullName evidence="1">Uncharacterized protein</fullName>
    </submittedName>
</protein>